<reference evidence="3" key="1">
    <citation type="submission" date="2023-08" db="EMBL/GenBank/DDBJ databases">
        <title>Rhodospirillaceae gen. nov., a novel taxon isolated from the Yangtze River Yuezi River estuary sludge.</title>
        <authorList>
            <person name="Ruan L."/>
        </authorList>
    </citation>
    <scope>NUCLEOTIDE SEQUENCE [LARGE SCALE GENOMIC DNA]</scope>
    <source>
        <strain evidence="3">R-7</strain>
    </source>
</reference>
<protein>
    <recommendedName>
        <fullName evidence="4">XRE family transcriptional regulator</fullName>
    </recommendedName>
</protein>
<organism evidence="2 3">
    <name type="scientific">Dongia sedimenti</name>
    <dbReference type="NCBI Taxonomy" id="3064282"/>
    <lineage>
        <taxon>Bacteria</taxon>
        <taxon>Pseudomonadati</taxon>
        <taxon>Pseudomonadota</taxon>
        <taxon>Alphaproteobacteria</taxon>
        <taxon>Rhodospirillales</taxon>
        <taxon>Dongiaceae</taxon>
        <taxon>Dongia</taxon>
    </lineage>
</organism>
<keyword evidence="3" id="KW-1185">Reference proteome</keyword>
<dbReference type="InterPro" id="IPR001387">
    <property type="entry name" value="Cro/C1-type_HTH"/>
</dbReference>
<dbReference type="CDD" id="cd00093">
    <property type="entry name" value="HTH_XRE"/>
    <property type="match status" value="1"/>
</dbReference>
<evidence type="ECO:0000313" key="3">
    <source>
        <dbReference type="Proteomes" id="UP001230156"/>
    </source>
</evidence>
<name>A0ABU0YPH5_9PROT</name>
<comment type="caution">
    <text evidence="2">The sequence shown here is derived from an EMBL/GenBank/DDBJ whole genome shotgun (WGS) entry which is preliminary data.</text>
</comment>
<dbReference type="Proteomes" id="UP001230156">
    <property type="component" value="Unassembled WGS sequence"/>
</dbReference>
<feature type="region of interest" description="Disordered" evidence="1">
    <location>
        <begin position="1"/>
        <end position="22"/>
    </location>
</feature>
<sequence>MQKPKDAGTNANSADNKPKNPRSLVELLGAIRKSHGHRTTQEEFAEILNLHGTRFRTKPLRKDSIQNLEHDTNFIRYVDLERYAHYLGLPVGMLLLFSRMTANVRLKKEDNKILAQMIIAAMQRIADGDEALDINELRKWGNIFSADQGSLFSIRPASN</sequence>
<evidence type="ECO:0000256" key="1">
    <source>
        <dbReference type="SAM" id="MobiDB-lite"/>
    </source>
</evidence>
<gene>
    <name evidence="2" type="ORF">Q8A70_18215</name>
</gene>
<evidence type="ECO:0008006" key="4">
    <source>
        <dbReference type="Google" id="ProtNLM"/>
    </source>
</evidence>
<dbReference type="RefSeq" id="WP_379957789.1">
    <property type="nucleotide sequence ID" value="NZ_JAUYVI010000005.1"/>
</dbReference>
<proteinExistence type="predicted"/>
<dbReference type="InterPro" id="IPR010982">
    <property type="entry name" value="Lambda_DNA-bd_dom_sf"/>
</dbReference>
<dbReference type="Gene3D" id="1.10.260.40">
    <property type="entry name" value="lambda repressor-like DNA-binding domains"/>
    <property type="match status" value="1"/>
</dbReference>
<dbReference type="EMBL" id="JAUYVI010000005">
    <property type="protein sequence ID" value="MDQ7249629.1"/>
    <property type="molecule type" value="Genomic_DNA"/>
</dbReference>
<accession>A0ABU0YPH5</accession>
<evidence type="ECO:0000313" key="2">
    <source>
        <dbReference type="EMBL" id="MDQ7249629.1"/>
    </source>
</evidence>